<evidence type="ECO:0000313" key="1">
    <source>
        <dbReference type="EMBL" id="KAH7915557.1"/>
    </source>
</evidence>
<organism evidence="1 2">
    <name type="scientific">Hygrophoropsis aurantiaca</name>
    <dbReference type="NCBI Taxonomy" id="72124"/>
    <lineage>
        <taxon>Eukaryota</taxon>
        <taxon>Fungi</taxon>
        <taxon>Dikarya</taxon>
        <taxon>Basidiomycota</taxon>
        <taxon>Agaricomycotina</taxon>
        <taxon>Agaricomycetes</taxon>
        <taxon>Agaricomycetidae</taxon>
        <taxon>Boletales</taxon>
        <taxon>Coniophorineae</taxon>
        <taxon>Hygrophoropsidaceae</taxon>
        <taxon>Hygrophoropsis</taxon>
    </lineage>
</organism>
<comment type="caution">
    <text evidence="1">The sequence shown here is derived from an EMBL/GenBank/DDBJ whole genome shotgun (WGS) entry which is preliminary data.</text>
</comment>
<accession>A0ACB8AT58</accession>
<gene>
    <name evidence="1" type="ORF">BJ138DRAFT_1141601</name>
</gene>
<dbReference type="Proteomes" id="UP000790377">
    <property type="component" value="Unassembled WGS sequence"/>
</dbReference>
<reference evidence="1" key="1">
    <citation type="journal article" date="2021" name="New Phytol.">
        <title>Evolutionary innovations through gain and loss of genes in the ectomycorrhizal Boletales.</title>
        <authorList>
            <person name="Wu G."/>
            <person name="Miyauchi S."/>
            <person name="Morin E."/>
            <person name="Kuo A."/>
            <person name="Drula E."/>
            <person name="Varga T."/>
            <person name="Kohler A."/>
            <person name="Feng B."/>
            <person name="Cao Y."/>
            <person name="Lipzen A."/>
            <person name="Daum C."/>
            <person name="Hundley H."/>
            <person name="Pangilinan J."/>
            <person name="Johnson J."/>
            <person name="Barry K."/>
            <person name="LaButti K."/>
            <person name="Ng V."/>
            <person name="Ahrendt S."/>
            <person name="Min B."/>
            <person name="Choi I.G."/>
            <person name="Park H."/>
            <person name="Plett J.M."/>
            <person name="Magnuson J."/>
            <person name="Spatafora J.W."/>
            <person name="Nagy L.G."/>
            <person name="Henrissat B."/>
            <person name="Grigoriev I.V."/>
            <person name="Yang Z.L."/>
            <person name="Xu J."/>
            <person name="Martin F.M."/>
        </authorList>
    </citation>
    <scope>NUCLEOTIDE SEQUENCE</scope>
    <source>
        <strain evidence="1">ATCC 28755</strain>
    </source>
</reference>
<evidence type="ECO:0000313" key="2">
    <source>
        <dbReference type="Proteomes" id="UP000790377"/>
    </source>
</evidence>
<dbReference type="EMBL" id="MU267599">
    <property type="protein sequence ID" value="KAH7915557.1"/>
    <property type="molecule type" value="Genomic_DNA"/>
</dbReference>
<proteinExistence type="predicted"/>
<keyword evidence="2" id="KW-1185">Reference proteome</keyword>
<protein>
    <submittedName>
        <fullName evidence="1">Uncharacterized protein</fullName>
    </submittedName>
</protein>
<name>A0ACB8AT58_9AGAM</name>
<sequence length="339" mass="37229">MSAQTIFFLGATGYLGSHFLSLLNKKNPELHVVALLRSPTPERQSRLKEIYPNISFVEGTLEDDAIIQREVEKANIVINCASSDHLASVKSTLAALETNSKNNPGKPPLYIHVSGLGIISDNARGEPVEHVKEWSDIGLDLKQCDQTNTHLDSDIPIVEAGSRKDNPVRTIIFYPAQIYGVGEGVQKTTLWLRIFLDMIKKLGFAGTWGPGANAMNNIHVQDCAMALYLVLDAALKGKADEGPEGIYFACTLEPKLSYYEWTKIMGDYLHSKGVIQEAGTRPMPNEVVEPLGHYGWSLLGGNQFSRPDRLARLGWEPVETRKLSLADSFPAALDAALAT</sequence>